<keyword evidence="6" id="KW-0378">Hydrolase</keyword>
<dbReference type="InterPro" id="IPR027417">
    <property type="entry name" value="P-loop_NTPase"/>
</dbReference>
<dbReference type="InterPro" id="IPR017871">
    <property type="entry name" value="ABC_transporter-like_CS"/>
</dbReference>
<organism evidence="6 7">
    <name type="scientific">Candidatus Sulfotelmatobacter kueseliae</name>
    <dbReference type="NCBI Taxonomy" id="2042962"/>
    <lineage>
        <taxon>Bacteria</taxon>
        <taxon>Pseudomonadati</taxon>
        <taxon>Acidobacteriota</taxon>
        <taxon>Terriglobia</taxon>
        <taxon>Terriglobales</taxon>
        <taxon>Candidatus Korobacteraceae</taxon>
        <taxon>Candidatus Sulfotelmatobacter</taxon>
    </lineage>
</organism>
<accession>A0A2U3KPZ7</accession>
<dbReference type="PROSITE" id="PS00211">
    <property type="entry name" value="ABC_TRANSPORTER_1"/>
    <property type="match status" value="1"/>
</dbReference>
<dbReference type="InterPro" id="IPR017911">
    <property type="entry name" value="MacB-like_ATP-bd"/>
</dbReference>
<evidence type="ECO:0000256" key="4">
    <source>
        <dbReference type="ARBA" id="ARBA00038388"/>
    </source>
</evidence>
<dbReference type="FunFam" id="3.40.50.300:FF:000032">
    <property type="entry name" value="Export ABC transporter ATP-binding protein"/>
    <property type="match status" value="1"/>
</dbReference>
<dbReference type="PANTHER" id="PTHR24220">
    <property type="entry name" value="IMPORT ATP-BINDING PROTEIN"/>
    <property type="match status" value="1"/>
</dbReference>
<evidence type="ECO:0000313" key="6">
    <source>
        <dbReference type="EMBL" id="SPF41761.1"/>
    </source>
</evidence>
<dbReference type="AlphaFoldDB" id="A0A2U3KPZ7"/>
<keyword evidence="1" id="KW-0813">Transport</keyword>
<dbReference type="GO" id="GO:0005524">
    <property type="term" value="F:ATP binding"/>
    <property type="evidence" value="ECO:0007669"/>
    <property type="project" value="UniProtKB-KW"/>
</dbReference>
<evidence type="ECO:0000256" key="3">
    <source>
        <dbReference type="ARBA" id="ARBA00022840"/>
    </source>
</evidence>
<dbReference type="GO" id="GO:0005886">
    <property type="term" value="C:plasma membrane"/>
    <property type="evidence" value="ECO:0007669"/>
    <property type="project" value="TreeGrafter"/>
</dbReference>
<dbReference type="Pfam" id="PF00005">
    <property type="entry name" value="ABC_tran"/>
    <property type="match status" value="1"/>
</dbReference>
<dbReference type="Gene3D" id="3.40.50.300">
    <property type="entry name" value="P-loop containing nucleotide triphosphate hydrolases"/>
    <property type="match status" value="1"/>
</dbReference>
<gene>
    <name evidence="6" type="primary">yknY</name>
    <name evidence="6" type="ORF">SBA1_380015</name>
</gene>
<evidence type="ECO:0000313" key="7">
    <source>
        <dbReference type="Proteomes" id="UP000238701"/>
    </source>
</evidence>
<sequence>MIQLKNLERSYKTPAGQFWVLRRINLEIREGEFVTVMGPSGAGKSSLLNILALLDDGWEGEYWFREQPVHSMKRKQRAELAKQNTGMVFQSYHLLDDLTVRENIDLPLSYKDIPAKQRQSLVADTLDRFQIVAKKDLFPSQLSGGQQQLVGVARAVIHKPALLLADEPTGNLHSSQAKEIMELFRELNQQGTTIVQVTHSEANAACGTRTIQLRDGWVVSDTADPDLRPYEAVKQ</sequence>
<comment type="similarity">
    <text evidence="4">Belongs to the ABC transporter superfamily. Macrolide exporter (TC 3.A.1.122) family.</text>
</comment>
<dbReference type="OrthoDB" id="9791546at2"/>
<evidence type="ECO:0000259" key="5">
    <source>
        <dbReference type="PROSITE" id="PS50893"/>
    </source>
</evidence>
<dbReference type="EC" id="3.6.3.-" evidence="6"/>
<dbReference type="Proteomes" id="UP000238701">
    <property type="component" value="Unassembled WGS sequence"/>
</dbReference>
<dbReference type="PROSITE" id="PS50893">
    <property type="entry name" value="ABC_TRANSPORTER_2"/>
    <property type="match status" value="1"/>
</dbReference>
<dbReference type="InterPro" id="IPR015854">
    <property type="entry name" value="ABC_transpr_LolD-like"/>
</dbReference>
<name>A0A2U3KPZ7_9BACT</name>
<dbReference type="GO" id="GO:0016887">
    <property type="term" value="F:ATP hydrolysis activity"/>
    <property type="evidence" value="ECO:0007669"/>
    <property type="project" value="InterPro"/>
</dbReference>
<dbReference type="GO" id="GO:0098796">
    <property type="term" value="C:membrane protein complex"/>
    <property type="evidence" value="ECO:0007669"/>
    <property type="project" value="UniProtKB-ARBA"/>
</dbReference>
<feature type="domain" description="ABC transporter" evidence="5">
    <location>
        <begin position="2"/>
        <end position="235"/>
    </location>
</feature>
<protein>
    <submittedName>
        <fullName evidence="6">Uncharacterized ABC transporter ATP-binding protein YknY</fullName>
        <ecNumber evidence="6">3.6.3.-</ecNumber>
    </submittedName>
</protein>
<dbReference type="CDD" id="cd03255">
    <property type="entry name" value="ABC_MJ0796_LolCDE_FtsE"/>
    <property type="match status" value="1"/>
</dbReference>
<dbReference type="EMBL" id="OMOD01000131">
    <property type="protein sequence ID" value="SPF41761.1"/>
    <property type="molecule type" value="Genomic_DNA"/>
</dbReference>
<dbReference type="PANTHER" id="PTHR24220:SF648">
    <property type="entry name" value="ABC TRANSPORTER ATP-BINDING PROTEIN YTRE"/>
    <property type="match status" value="1"/>
</dbReference>
<evidence type="ECO:0000256" key="2">
    <source>
        <dbReference type="ARBA" id="ARBA00022741"/>
    </source>
</evidence>
<dbReference type="InterPro" id="IPR003439">
    <property type="entry name" value="ABC_transporter-like_ATP-bd"/>
</dbReference>
<keyword evidence="2" id="KW-0547">Nucleotide-binding</keyword>
<dbReference type="SUPFAM" id="SSF52540">
    <property type="entry name" value="P-loop containing nucleoside triphosphate hydrolases"/>
    <property type="match status" value="1"/>
</dbReference>
<dbReference type="GO" id="GO:0022857">
    <property type="term" value="F:transmembrane transporter activity"/>
    <property type="evidence" value="ECO:0007669"/>
    <property type="project" value="TreeGrafter"/>
</dbReference>
<evidence type="ECO:0000256" key="1">
    <source>
        <dbReference type="ARBA" id="ARBA00022448"/>
    </source>
</evidence>
<reference evidence="7" key="1">
    <citation type="submission" date="2018-02" db="EMBL/GenBank/DDBJ databases">
        <authorList>
            <person name="Hausmann B."/>
        </authorList>
    </citation>
    <scope>NUCLEOTIDE SEQUENCE [LARGE SCALE GENOMIC DNA]</scope>
    <source>
        <strain evidence="7">Peat soil MAG SbA1</strain>
    </source>
</reference>
<proteinExistence type="inferred from homology"/>
<keyword evidence="3 6" id="KW-0067">ATP-binding</keyword>